<evidence type="ECO:0000313" key="1">
    <source>
        <dbReference type="EMBL" id="OKZ35511.1"/>
    </source>
</evidence>
<dbReference type="EMBL" id="MNQU01000167">
    <property type="protein sequence ID" value="OKZ35511.1"/>
    <property type="molecule type" value="Genomic_DNA"/>
</dbReference>
<reference evidence="1 2" key="1">
    <citation type="journal article" date="2016" name="Nat. Biotechnol.">
        <title>Measurement of bacterial replication rates in microbial communities.</title>
        <authorList>
            <person name="Brown C.T."/>
            <person name="Olm M.R."/>
            <person name="Thomas B.C."/>
            <person name="Banfield J.F."/>
        </authorList>
    </citation>
    <scope>NUCLEOTIDE SEQUENCE [LARGE SCALE GENOMIC DNA]</scope>
    <source>
        <strain evidence="1">45_41</strain>
    </source>
</reference>
<gene>
    <name evidence="1" type="ORF">BHV79_06490</name>
</gene>
<dbReference type="Proteomes" id="UP000186549">
    <property type="component" value="Unassembled WGS sequence"/>
</dbReference>
<organism evidence="1 2">
    <name type="scientific">Bacteroides uniformis</name>
    <dbReference type="NCBI Taxonomy" id="820"/>
    <lineage>
        <taxon>Bacteria</taxon>
        <taxon>Pseudomonadati</taxon>
        <taxon>Bacteroidota</taxon>
        <taxon>Bacteroidia</taxon>
        <taxon>Bacteroidales</taxon>
        <taxon>Bacteroidaceae</taxon>
        <taxon>Bacteroides</taxon>
    </lineage>
</organism>
<accession>A0A1Q6I9I4</accession>
<evidence type="ECO:0008006" key="3">
    <source>
        <dbReference type="Google" id="ProtNLM"/>
    </source>
</evidence>
<evidence type="ECO:0000313" key="2">
    <source>
        <dbReference type="Proteomes" id="UP000186549"/>
    </source>
</evidence>
<name>A0A1Q6I9I4_BACUN</name>
<sequence>MFDRITIKARIDVNDIETIVLKNYLKECSEDDEIYYKSSAYSNFDGCTIEIRGDTLKCSCSVCKLYHKGKSGKLDNSRPMTFRMAVRTIEELLLRLCVKAENAVVTYYEIGVTMKMIRPADEYIRLVDSIAERTLWNDANYQEYRQKTTEKSKYYRKILKIYDKTYEAKEKKRTVGSNILRIETVYKHQSVPLPQLIDNVSLNKMARIFYKDWSEIRFEREIIPAKGVKLSQLEKAREIQRIGVTRYKERYRIMYMEGKLTKKQWETLRTFANSWDVEKKKYTEVMGELEQEFKEKLLNCFQASSITPIIKKYN</sequence>
<dbReference type="AlphaFoldDB" id="A0A1Q6I9I4"/>
<comment type="caution">
    <text evidence="1">The sequence shown here is derived from an EMBL/GenBank/DDBJ whole genome shotgun (WGS) entry which is preliminary data.</text>
</comment>
<proteinExistence type="predicted"/>
<protein>
    <recommendedName>
        <fullName evidence="3">Replication initiation protein</fullName>
    </recommendedName>
</protein>